<dbReference type="GO" id="GO:0005886">
    <property type="term" value="C:plasma membrane"/>
    <property type="evidence" value="ECO:0007669"/>
    <property type="project" value="TreeGrafter"/>
</dbReference>
<feature type="domain" description="O-acyltransferase WSD1 C-terminal" evidence="13">
    <location>
        <begin position="335"/>
        <end position="475"/>
    </location>
</feature>
<evidence type="ECO:0000313" key="14">
    <source>
        <dbReference type="EMBL" id="MBB3090349.1"/>
    </source>
</evidence>
<keyword evidence="15" id="KW-1185">Reference proteome</keyword>
<dbReference type="PANTHER" id="PTHR31650">
    <property type="entry name" value="O-ACYLTRANSFERASE (WSD1-LIKE) FAMILY PROTEIN"/>
    <property type="match status" value="1"/>
</dbReference>
<dbReference type="InterPro" id="IPR009721">
    <property type="entry name" value="O-acyltransferase_WSD1_C"/>
</dbReference>
<evidence type="ECO:0000256" key="9">
    <source>
        <dbReference type="ARBA" id="ARBA00023315"/>
    </source>
</evidence>
<evidence type="ECO:0000256" key="8">
    <source>
        <dbReference type="ARBA" id="ARBA00023098"/>
    </source>
</evidence>
<proteinExistence type="inferred from homology"/>
<dbReference type="EC" id="2.3.1.20" evidence="4 11"/>
<dbReference type="AlphaFoldDB" id="A0A7W5A6J3"/>
<keyword evidence="9 11" id="KW-0012">Acyltransferase</keyword>
<evidence type="ECO:0000256" key="3">
    <source>
        <dbReference type="ARBA" id="ARBA00009587"/>
    </source>
</evidence>
<keyword evidence="5 11" id="KW-0444">Lipid biosynthesis</keyword>
<dbReference type="GO" id="GO:0001666">
    <property type="term" value="P:response to hypoxia"/>
    <property type="evidence" value="ECO:0007669"/>
    <property type="project" value="TreeGrafter"/>
</dbReference>
<dbReference type="Pfam" id="PF06974">
    <property type="entry name" value="WS_DGAT_C"/>
    <property type="match status" value="1"/>
</dbReference>
<evidence type="ECO:0000256" key="6">
    <source>
        <dbReference type="ARBA" id="ARBA00022679"/>
    </source>
</evidence>
<dbReference type="PANTHER" id="PTHR31650:SF1">
    <property type="entry name" value="WAX ESTER SYNTHASE_DIACYLGLYCEROL ACYLTRANSFERASE 4-RELATED"/>
    <property type="match status" value="1"/>
</dbReference>
<comment type="similarity">
    <text evidence="3 11">Belongs to the long-chain O-acyltransferase family.</text>
</comment>
<keyword evidence="6 11" id="KW-0808">Transferase</keyword>
<dbReference type="GO" id="GO:0051701">
    <property type="term" value="P:biological process involved in interaction with host"/>
    <property type="evidence" value="ECO:0007669"/>
    <property type="project" value="TreeGrafter"/>
</dbReference>
<keyword evidence="8 11" id="KW-0443">Lipid metabolism</keyword>
<protein>
    <recommendedName>
        <fullName evidence="4 11">Diacylglycerol O-acyltransferase</fullName>
        <ecNumber evidence="4 11">2.3.1.20</ecNumber>
    </recommendedName>
</protein>
<evidence type="ECO:0000256" key="11">
    <source>
        <dbReference type="RuleBase" id="RU361241"/>
    </source>
</evidence>
<dbReference type="GO" id="GO:0071731">
    <property type="term" value="P:response to nitric oxide"/>
    <property type="evidence" value="ECO:0007669"/>
    <property type="project" value="TreeGrafter"/>
</dbReference>
<organism evidence="14 15">
    <name type="scientific">Nocardioides albus</name>
    <dbReference type="NCBI Taxonomy" id="1841"/>
    <lineage>
        <taxon>Bacteria</taxon>
        <taxon>Bacillati</taxon>
        <taxon>Actinomycetota</taxon>
        <taxon>Actinomycetes</taxon>
        <taxon>Propionibacteriales</taxon>
        <taxon>Nocardioidaceae</taxon>
        <taxon>Nocardioides</taxon>
    </lineage>
</organism>
<dbReference type="GO" id="GO:0004144">
    <property type="term" value="F:diacylglycerol O-acyltransferase activity"/>
    <property type="evidence" value="ECO:0007669"/>
    <property type="project" value="UniProtKB-EC"/>
</dbReference>
<dbReference type="SUPFAM" id="SSF52777">
    <property type="entry name" value="CoA-dependent acyltransferases"/>
    <property type="match status" value="1"/>
</dbReference>
<dbReference type="GO" id="GO:0019432">
    <property type="term" value="P:triglyceride biosynthetic process"/>
    <property type="evidence" value="ECO:0007669"/>
    <property type="project" value="UniProtKB-UniPathway"/>
</dbReference>
<dbReference type="Proteomes" id="UP000577707">
    <property type="component" value="Unassembled WGS sequence"/>
</dbReference>
<dbReference type="InterPro" id="IPR004255">
    <property type="entry name" value="O-acyltransferase_WSD1_N"/>
</dbReference>
<evidence type="ECO:0000259" key="12">
    <source>
        <dbReference type="Pfam" id="PF03007"/>
    </source>
</evidence>
<comment type="caution">
    <text evidence="14">The sequence shown here is derived from an EMBL/GenBank/DDBJ whole genome shotgun (WGS) entry which is preliminary data.</text>
</comment>
<evidence type="ECO:0000256" key="2">
    <source>
        <dbReference type="ARBA" id="ARBA00005189"/>
    </source>
</evidence>
<evidence type="ECO:0000256" key="5">
    <source>
        <dbReference type="ARBA" id="ARBA00022516"/>
    </source>
</evidence>
<dbReference type="RefSeq" id="WP_183546988.1">
    <property type="nucleotide sequence ID" value="NZ_BMQT01000006.1"/>
</dbReference>
<gene>
    <name evidence="14" type="ORF">FHS12_003301</name>
</gene>
<dbReference type="InterPro" id="IPR045034">
    <property type="entry name" value="O-acyltransferase_WSD1-like"/>
</dbReference>
<evidence type="ECO:0000256" key="1">
    <source>
        <dbReference type="ARBA" id="ARBA00004771"/>
    </source>
</evidence>
<dbReference type="UniPathway" id="UPA00282"/>
<reference evidence="14 15" key="1">
    <citation type="submission" date="2020-08" db="EMBL/GenBank/DDBJ databases">
        <title>Genomic Encyclopedia of Type Strains, Phase III (KMG-III): the genomes of soil and plant-associated and newly described type strains.</title>
        <authorList>
            <person name="Whitman W."/>
        </authorList>
    </citation>
    <scope>NUCLEOTIDE SEQUENCE [LARGE SCALE GENOMIC DNA]</scope>
    <source>
        <strain evidence="14 15">CECT 3302</strain>
    </source>
</reference>
<dbReference type="GO" id="GO:0006071">
    <property type="term" value="P:glycerol metabolic process"/>
    <property type="evidence" value="ECO:0007669"/>
    <property type="project" value="UniProtKB-KW"/>
</dbReference>
<sequence>MSERQRDRLGPREVAFLDGETLSVPHQVASIELIEPKRSSRQSEDPKAEGFDYGAFLQHVEDRLAFVPRYRQRVRVVPGRLAYPVWADDDRFDLTYHVRRSALPRPGSMDQLLDLAGRIVSRPLDRSRPLWELYVIEGLAGDRVALVTKTHQALVDGAETVDLVQLLLDDRPEVGPVVPDLWEPPEPQSSARLVAGAVVDAVTSVSGLTDTARSLGGFALGRVTGVAKDVQNAGAGIARVVTRRAPERPTPLSGALSQQRLVVTLQADLADFRRIRDSHGGTVNDVILAAVTGGLRAWLMTRQESLAGVRQVPALVPVSVIDEELDPTQLGSAVAPHFVVLPVAEPSPVVRLHQVSYSFEEHQANARTVSAQRLAGISGFAPATFHMVGSRVAAESEHDYLLSVCNVPGPQEPRYAAGSRLVASYPIHPLAEGHTLAIGVTSYDGQVFFAITADRDLVPDASLVGQCIGEALDELLDTASGRRFRAPRGLRVVKSSGE</sequence>
<comment type="catalytic activity">
    <reaction evidence="10 11">
        <text>an acyl-CoA + a 1,2-diacyl-sn-glycerol = a triacyl-sn-glycerol + CoA</text>
        <dbReference type="Rhea" id="RHEA:10868"/>
        <dbReference type="ChEBI" id="CHEBI:17815"/>
        <dbReference type="ChEBI" id="CHEBI:57287"/>
        <dbReference type="ChEBI" id="CHEBI:58342"/>
        <dbReference type="ChEBI" id="CHEBI:64615"/>
        <dbReference type="EC" id="2.3.1.20"/>
    </reaction>
</comment>
<evidence type="ECO:0000256" key="4">
    <source>
        <dbReference type="ARBA" id="ARBA00013244"/>
    </source>
</evidence>
<comment type="pathway">
    <text evidence="2">Lipid metabolism.</text>
</comment>
<evidence type="ECO:0000313" key="15">
    <source>
        <dbReference type="Proteomes" id="UP000577707"/>
    </source>
</evidence>
<evidence type="ECO:0000259" key="13">
    <source>
        <dbReference type="Pfam" id="PF06974"/>
    </source>
</evidence>
<dbReference type="EMBL" id="JACHXG010000006">
    <property type="protein sequence ID" value="MBB3090349.1"/>
    <property type="molecule type" value="Genomic_DNA"/>
</dbReference>
<dbReference type="NCBIfam" id="TIGR02946">
    <property type="entry name" value="acyl_WS_DGAT"/>
    <property type="match status" value="1"/>
</dbReference>
<dbReference type="Pfam" id="PF03007">
    <property type="entry name" value="WS_DGAT_cat"/>
    <property type="match status" value="1"/>
</dbReference>
<feature type="domain" description="O-acyltransferase WSD1-like N-terminal" evidence="12">
    <location>
        <begin position="11"/>
        <end position="287"/>
    </location>
</feature>
<evidence type="ECO:0000256" key="10">
    <source>
        <dbReference type="ARBA" id="ARBA00048109"/>
    </source>
</evidence>
<name>A0A7W5A6J3_9ACTN</name>
<accession>A0A7W5A6J3</accession>
<evidence type="ECO:0000256" key="7">
    <source>
        <dbReference type="ARBA" id="ARBA00022798"/>
    </source>
</evidence>
<comment type="pathway">
    <text evidence="1 11">Glycerolipid metabolism; triacylglycerol biosynthesis.</text>
</comment>
<keyword evidence="7 11" id="KW-0319">Glycerol metabolism</keyword>
<dbReference type="InterPro" id="IPR014292">
    <property type="entry name" value="Acyl_transf_WS/DGAT"/>
</dbReference>